<keyword evidence="3" id="KW-1185">Reference proteome</keyword>
<keyword evidence="1" id="KW-1133">Transmembrane helix</keyword>
<keyword evidence="1" id="KW-0472">Membrane</keyword>
<evidence type="ECO:0000313" key="2">
    <source>
        <dbReference type="EMBL" id="GHA94285.1"/>
    </source>
</evidence>
<feature type="transmembrane region" description="Helical" evidence="1">
    <location>
        <begin position="29"/>
        <end position="45"/>
    </location>
</feature>
<accession>A0ABQ3DHR9</accession>
<evidence type="ECO:0000256" key="1">
    <source>
        <dbReference type="SAM" id="Phobius"/>
    </source>
</evidence>
<dbReference type="RefSeq" id="WP_170198465.1">
    <property type="nucleotide sequence ID" value="NZ_BMVO01000003.1"/>
</dbReference>
<reference evidence="3" key="1">
    <citation type="journal article" date="2019" name="Int. J. Syst. Evol. Microbiol.">
        <title>The Global Catalogue of Microorganisms (GCM) 10K type strain sequencing project: providing services to taxonomists for standard genome sequencing and annotation.</title>
        <authorList>
            <consortium name="The Broad Institute Genomics Platform"/>
            <consortium name="The Broad Institute Genome Sequencing Center for Infectious Disease"/>
            <person name="Wu L."/>
            <person name="Ma J."/>
        </authorList>
    </citation>
    <scope>NUCLEOTIDE SEQUENCE [LARGE SCALE GENOMIC DNA]</scope>
    <source>
        <strain evidence="3">JCM 4737</strain>
    </source>
</reference>
<sequence>MIYLLLGAGLLGLLLALYGRQSDTRFLGGLAAFAGLVTALLNWGAW</sequence>
<keyword evidence="1" id="KW-0812">Transmembrane</keyword>
<name>A0ABQ3DHR9_9ACTN</name>
<dbReference type="Proteomes" id="UP000599437">
    <property type="component" value="Unassembled WGS sequence"/>
</dbReference>
<protein>
    <submittedName>
        <fullName evidence="2">Uncharacterized protein</fullName>
    </submittedName>
</protein>
<evidence type="ECO:0000313" key="3">
    <source>
        <dbReference type="Proteomes" id="UP000599437"/>
    </source>
</evidence>
<comment type="caution">
    <text evidence="2">The sequence shown here is derived from an EMBL/GenBank/DDBJ whole genome shotgun (WGS) entry which is preliminary data.</text>
</comment>
<dbReference type="EMBL" id="BMVO01000003">
    <property type="protein sequence ID" value="GHA94285.1"/>
    <property type="molecule type" value="Genomic_DNA"/>
</dbReference>
<organism evidence="2 3">
    <name type="scientific">Streptomyces chryseus</name>
    <dbReference type="NCBI Taxonomy" id="68186"/>
    <lineage>
        <taxon>Bacteria</taxon>
        <taxon>Bacillati</taxon>
        <taxon>Actinomycetota</taxon>
        <taxon>Actinomycetes</taxon>
        <taxon>Kitasatosporales</taxon>
        <taxon>Streptomycetaceae</taxon>
        <taxon>Streptomyces</taxon>
    </lineage>
</organism>
<proteinExistence type="predicted"/>
<gene>
    <name evidence="2" type="ORF">GCM10010346_16300</name>
</gene>